<dbReference type="InterPro" id="IPR043129">
    <property type="entry name" value="ATPase_NBD"/>
</dbReference>
<dbReference type="RefSeq" id="WP_132610392.1">
    <property type="nucleotide sequence ID" value="NZ_SMKQ01000015.1"/>
</dbReference>
<feature type="region of interest" description="Disordered" evidence="2">
    <location>
        <begin position="203"/>
        <end position="286"/>
    </location>
</feature>
<evidence type="ECO:0000256" key="1">
    <source>
        <dbReference type="ARBA" id="ARBA00006479"/>
    </source>
</evidence>
<accession>A0A4R4Z4S7</accession>
<protein>
    <submittedName>
        <fullName evidence="3">ROK family protein</fullName>
    </submittedName>
</protein>
<gene>
    <name evidence="3" type="ORF">E1286_08375</name>
</gene>
<dbReference type="InterPro" id="IPR049874">
    <property type="entry name" value="ROK_cs"/>
</dbReference>
<dbReference type="PROSITE" id="PS01125">
    <property type="entry name" value="ROK"/>
    <property type="match status" value="1"/>
</dbReference>
<dbReference type="EMBL" id="SMKQ01000015">
    <property type="protein sequence ID" value="TDD52876.1"/>
    <property type="molecule type" value="Genomic_DNA"/>
</dbReference>
<dbReference type="PANTHER" id="PTHR18964">
    <property type="entry name" value="ROK (REPRESSOR, ORF, KINASE) FAMILY"/>
    <property type="match status" value="1"/>
</dbReference>
<dbReference type="PANTHER" id="PTHR18964:SF169">
    <property type="entry name" value="N-ACETYLMANNOSAMINE KINASE"/>
    <property type="match status" value="1"/>
</dbReference>
<feature type="compositionally biased region" description="Low complexity" evidence="2">
    <location>
        <begin position="240"/>
        <end position="250"/>
    </location>
</feature>
<dbReference type="InterPro" id="IPR000600">
    <property type="entry name" value="ROK"/>
</dbReference>
<evidence type="ECO:0000256" key="2">
    <source>
        <dbReference type="SAM" id="MobiDB-lite"/>
    </source>
</evidence>
<evidence type="ECO:0000313" key="4">
    <source>
        <dbReference type="Proteomes" id="UP000295302"/>
    </source>
</evidence>
<feature type="compositionally biased region" description="Basic and acidic residues" evidence="2">
    <location>
        <begin position="271"/>
        <end position="286"/>
    </location>
</feature>
<dbReference type="SUPFAM" id="SSF53067">
    <property type="entry name" value="Actin-like ATPase domain"/>
    <property type="match status" value="1"/>
</dbReference>
<dbReference type="Pfam" id="PF00480">
    <property type="entry name" value="ROK"/>
    <property type="match status" value="2"/>
</dbReference>
<name>A0A4R4Z4S7_9ACTN</name>
<dbReference type="OrthoDB" id="8772678at2"/>
<dbReference type="Proteomes" id="UP000295302">
    <property type="component" value="Unassembled WGS sequence"/>
</dbReference>
<evidence type="ECO:0000313" key="3">
    <source>
        <dbReference type="EMBL" id="TDD52876.1"/>
    </source>
</evidence>
<organism evidence="3 4">
    <name type="scientific">Nonomuraea terrae</name>
    <dbReference type="NCBI Taxonomy" id="2530383"/>
    <lineage>
        <taxon>Bacteria</taxon>
        <taxon>Bacillati</taxon>
        <taxon>Actinomycetota</taxon>
        <taxon>Actinomycetes</taxon>
        <taxon>Streptosporangiales</taxon>
        <taxon>Streptosporangiaceae</taxon>
        <taxon>Nonomuraea</taxon>
    </lineage>
</organism>
<dbReference type="Gene3D" id="3.30.420.40">
    <property type="match status" value="4"/>
</dbReference>
<reference evidence="3 4" key="1">
    <citation type="submission" date="2019-03" db="EMBL/GenBank/DDBJ databases">
        <title>Draft genome sequences of novel Actinobacteria.</title>
        <authorList>
            <person name="Sahin N."/>
            <person name="Ay H."/>
            <person name="Saygin H."/>
        </authorList>
    </citation>
    <scope>NUCLEOTIDE SEQUENCE [LARGE SCALE GENOMIC DNA]</scope>
    <source>
        <strain evidence="3 4">CH32</strain>
    </source>
</reference>
<dbReference type="AlphaFoldDB" id="A0A4R4Z4S7"/>
<comment type="similarity">
    <text evidence="1">Belongs to the ROK (NagC/XylR) family.</text>
</comment>
<proteinExistence type="inferred from homology"/>
<sequence length="396" mass="40527">MILAIDIGGTKMATGLVARDGTVVTSRRVTTPRSADAETLWHTLTDLIAPLSDDVEGVGVGCGGPMTWPEGEVSPLNIPGWRRFPLRARLTALFPGLPVRVHNDAVCLAVAEHWKGAGQGTQDMLGMVVSTGVGGGLILGGRLVHGRTGNAGHIGHVVVEPDGGPRCGCGGHGCLEAMARGPALATWALAQGWVPSAAIPTQASAPDSAFDTPRGTGADRVPSSRTDNGTGTRAGRTESPAAAPVTVPGGAHSGRTAPTGVPAPRLTSATTHDHGARPYEQDEAYREDRVVTARQLAADARAGDEIASRAMCRAGRAIGIAIASATHLCDLDLVTIGGGLSQAGQPLFGPLEEALREHARMGFARRVKVVPAALGQEAGLVGAAALLLAGDTYWPS</sequence>
<comment type="caution">
    <text evidence="3">The sequence shown here is derived from an EMBL/GenBank/DDBJ whole genome shotgun (WGS) entry which is preliminary data.</text>
</comment>
<keyword evidence="4" id="KW-1185">Reference proteome</keyword>